<dbReference type="EMBL" id="JASSVS010000012">
    <property type="protein sequence ID" value="MDL0433253.1"/>
    <property type="molecule type" value="Genomic_DNA"/>
</dbReference>
<feature type="transmembrane region" description="Helical" evidence="2">
    <location>
        <begin position="57"/>
        <end position="78"/>
    </location>
</feature>
<feature type="transmembrane region" description="Helical" evidence="2">
    <location>
        <begin position="85"/>
        <end position="105"/>
    </location>
</feature>
<dbReference type="PANTHER" id="PTHR43849">
    <property type="entry name" value="BLL3936 PROTEIN"/>
    <property type="match status" value="1"/>
</dbReference>
<feature type="transmembrane region" description="Helical" evidence="2">
    <location>
        <begin position="30"/>
        <end position="51"/>
    </location>
</feature>
<feature type="transmembrane region" description="Helical" evidence="2">
    <location>
        <begin position="381"/>
        <end position="398"/>
    </location>
</feature>
<dbReference type="PANTHER" id="PTHR43849:SF2">
    <property type="entry name" value="BLL3936 PROTEIN"/>
    <property type="match status" value="1"/>
</dbReference>
<evidence type="ECO:0000256" key="1">
    <source>
        <dbReference type="RuleBase" id="RU369079"/>
    </source>
</evidence>
<dbReference type="InterPro" id="IPR010656">
    <property type="entry name" value="DctM"/>
</dbReference>
<protein>
    <submittedName>
        <fullName evidence="4">TRAP transporter fused permease subunit</fullName>
    </submittedName>
</protein>
<evidence type="ECO:0000313" key="4">
    <source>
        <dbReference type="EMBL" id="MDL0433253.1"/>
    </source>
</evidence>
<evidence type="ECO:0000259" key="3">
    <source>
        <dbReference type="Pfam" id="PF06808"/>
    </source>
</evidence>
<gene>
    <name evidence="4" type="ORF">QPM17_19105</name>
</gene>
<keyword evidence="2" id="KW-0812">Transmembrane</keyword>
<comment type="function">
    <text evidence="1">Part of the tripartite ATP-independent periplasmic (TRAP) transport system.</text>
</comment>
<feature type="transmembrane region" description="Helical" evidence="2">
    <location>
        <begin position="545"/>
        <end position="565"/>
    </location>
</feature>
<feature type="transmembrane region" description="Helical" evidence="2">
    <location>
        <begin position="125"/>
        <end position="140"/>
    </location>
</feature>
<keyword evidence="1" id="KW-0813">Transport</keyword>
<evidence type="ECO:0000256" key="2">
    <source>
        <dbReference type="SAM" id="Phobius"/>
    </source>
</evidence>
<accession>A0ABT7IGF4</accession>
<feature type="transmembrane region" description="Helical" evidence="2">
    <location>
        <begin position="314"/>
        <end position="335"/>
    </location>
</feature>
<feature type="transmembrane region" description="Helical" evidence="2">
    <location>
        <begin position="188"/>
        <end position="211"/>
    </location>
</feature>
<keyword evidence="1" id="KW-1003">Cell membrane</keyword>
<dbReference type="Pfam" id="PF06808">
    <property type="entry name" value="DctM"/>
    <property type="match status" value="1"/>
</dbReference>
<sequence length="658" mass="69418">MLEEIRLLGVKARKCFCFLQSTNRLNPTGVIGFVIALLSVVGSIVTIYMALFGFFSMLVYVGVFITFVFPIIFLTTTVSNTVNRITWFDIFLAVIGLGLGIWYVLNVQKFDDWMIGFDQFDTAERVAGVLLILLALEAVRRATGWPLLALAAGFIVYTVFGGAGSGIFSHGGVGLDAFLESQLITQSGMFGTPLYVAATYAFLFILFGAFFERAGGGQMFYDIATAATGRLRGGPAKSCVAASAMYGSISGSPVADVATTGPITIPVMMRTGLTAKHAAGIEAAASSGGALLPPVMGAVAFIMADFTGIPYHQIMIAGALSAILYYFGVFTMVHFRARLEGLGVTPDEYRVGLLPALRRGWSNIIPLVVLTWYLLQGYSPAYVAAGSVLVVILTSWIVRTYAIGPRSLLDSCVETWYRIVPLAAAVAAAGIIVGCLYLTGAASKVSDLVLALAGGYLVPSLIASAVILMVLGMGMPTVAVYLMGAALLAPLLVAEFGLTTLQVHLFVLYFSCMSAITPPVAVACFTAASIAGASPFAAAGVGFKLAIAGYILPFFFIFNSGLLLQGSTLQIVGSFVAAATMVFCVSLALHGWIISQRLSALTRLVFVGFGVLVIYPVAALQVAAVLAATAVYGGCYWRAQREHQKFIRKSTANSGVGG</sequence>
<dbReference type="NCBIfam" id="TIGR02123">
    <property type="entry name" value="TRAP_fused"/>
    <property type="match status" value="1"/>
</dbReference>
<proteinExistence type="predicted"/>
<dbReference type="Proteomes" id="UP001227964">
    <property type="component" value="Unassembled WGS sequence"/>
</dbReference>
<dbReference type="RefSeq" id="WP_285392902.1">
    <property type="nucleotide sequence ID" value="NZ_JASSVS010000012.1"/>
</dbReference>
<reference evidence="4 5" key="1">
    <citation type="submission" date="2023-06" db="EMBL/GenBank/DDBJ databases">
        <title>Marinobacter azerbaijanicus a moderately halophilic, isolated from Urmia Lake in Azerbaijan region of Iran.</title>
        <authorList>
            <person name="Sanchez-Porro C."/>
            <person name="Aghdam E.M."/>
            <person name="Saheb S.M."/>
            <person name="Tarhriz V."/>
            <person name="Kazemi E."/>
            <person name="Ammozegar M.A."/>
            <person name="Ventosa A."/>
            <person name="Hejazi M.S."/>
        </authorList>
    </citation>
    <scope>NUCLEOTIDE SEQUENCE [LARGE SCALE GENOMIC DNA]</scope>
    <source>
        <strain evidence="4 5">TBZ242</strain>
    </source>
</reference>
<feature type="transmembrane region" description="Helical" evidence="2">
    <location>
        <begin position="419"/>
        <end position="442"/>
    </location>
</feature>
<feature type="transmembrane region" description="Helical" evidence="2">
    <location>
        <begin position="507"/>
        <end position="533"/>
    </location>
</feature>
<dbReference type="InterPro" id="IPR011853">
    <property type="entry name" value="TRAP_DctM-Dct_fused"/>
</dbReference>
<feature type="transmembrane region" description="Helical" evidence="2">
    <location>
        <begin position="571"/>
        <end position="593"/>
    </location>
</feature>
<feature type="transmembrane region" description="Helical" evidence="2">
    <location>
        <begin position="147"/>
        <end position="168"/>
    </location>
</feature>
<keyword evidence="2" id="KW-0472">Membrane</keyword>
<feature type="domain" description="TRAP C4-dicarboxylate transport system permease DctM subunit" evidence="3">
    <location>
        <begin position="130"/>
        <end position="568"/>
    </location>
</feature>
<comment type="subcellular location">
    <subcellularLocation>
        <location evidence="1">Cell inner membrane</location>
        <topology evidence="1">Multi-pass membrane protein</topology>
    </subcellularLocation>
</comment>
<feature type="transmembrane region" description="Helical" evidence="2">
    <location>
        <begin position="478"/>
        <end position="501"/>
    </location>
</feature>
<organism evidence="4 5">
    <name type="scientific">Marinobacter azerbaijanicus</name>
    <dbReference type="NCBI Taxonomy" id="3050455"/>
    <lineage>
        <taxon>Bacteria</taxon>
        <taxon>Pseudomonadati</taxon>
        <taxon>Pseudomonadota</taxon>
        <taxon>Gammaproteobacteria</taxon>
        <taxon>Pseudomonadales</taxon>
        <taxon>Marinobacteraceae</taxon>
        <taxon>Marinobacter</taxon>
    </lineage>
</organism>
<keyword evidence="5" id="KW-1185">Reference proteome</keyword>
<keyword evidence="1" id="KW-0997">Cell inner membrane</keyword>
<comment type="caution">
    <text evidence="4">The sequence shown here is derived from an EMBL/GenBank/DDBJ whole genome shotgun (WGS) entry which is preliminary data.</text>
</comment>
<feature type="transmembrane region" description="Helical" evidence="2">
    <location>
        <begin position="448"/>
        <end position="471"/>
    </location>
</feature>
<evidence type="ECO:0000313" key="5">
    <source>
        <dbReference type="Proteomes" id="UP001227964"/>
    </source>
</evidence>
<feature type="transmembrane region" description="Helical" evidence="2">
    <location>
        <begin position="278"/>
        <end position="302"/>
    </location>
</feature>
<keyword evidence="2" id="KW-1133">Transmembrane helix</keyword>
<name>A0ABT7IGF4_9GAMM</name>
<feature type="transmembrane region" description="Helical" evidence="2">
    <location>
        <begin position="600"/>
        <end position="617"/>
    </location>
</feature>